<dbReference type="EMBL" id="WMIF01000005">
    <property type="protein sequence ID" value="MTH34021.1"/>
    <property type="molecule type" value="Genomic_DNA"/>
</dbReference>
<dbReference type="Gene3D" id="3.10.450.40">
    <property type="match status" value="1"/>
</dbReference>
<proteinExistence type="predicted"/>
<protein>
    <submittedName>
        <fullName evidence="3">Peptidase</fullName>
    </submittedName>
</protein>
<dbReference type="Proteomes" id="UP000442533">
    <property type="component" value="Unassembled WGS sequence"/>
</dbReference>
<evidence type="ECO:0000313" key="3">
    <source>
        <dbReference type="EMBL" id="MTH34021.1"/>
    </source>
</evidence>
<feature type="chain" id="PRO_5032973213" evidence="1">
    <location>
        <begin position="18"/>
        <end position="108"/>
    </location>
</feature>
<dbReference type="InterPro" id="IPR025711">
    <property type="entry name" value="PepSY"/>
</dbReference>
<accession>A0A844H451</accession>
<evidence type="ECO:0000256" key="1">
    <source>
        <dbReference type="SAM" id="SignalP"/>
    </source>
</evidence>
<dbReference type="Pfam" id="PF03413">
    <property type="entry name" value="PepSY"/>
    <property type="match status" value="1"/>
</dbReference>
<gene>
    <name evidence="3" type="ORF">GL279_05340</name>
</gene>
<feature type="domain" description="PepSY" evidence="2">
    <location>
        <begin position="46"/>
        <end position="102"/>
    </location>
</feature>
<keyword evidence="4" id="KW-1185">Reference proteome</keyword>
<sequence length="108" mass="11631">MRPCLVLALMLALPAMADGQGAPVVPVAPGPDVELARDLVERGQILPLAKVLALLQARHPGQVVEVELEYSYGKLVYEVDMITRDGRLIEVDLDAATGAILDLDEEDD</sequence>
<evidence type="ECO:0000259" key="2">
    <source>
        <dbReference type="Pfam" id="PF03413"/>
    </source>
</evidence>
<feature type="signal peptide" evidence="1">
    <location>
        <begin position="1"/>
        <end position="17"/>
    </location>
</feature>
<name>A0A844H451_9RHOB</name>
<evidence type="ECO:0000313" key="4">
    <source>
        <dbReference type="Proteomes" id="UP000442533"/>
    </source>
</evidence>
<keyword evidence="1" id="KW-0732">Signal</keyword>
<organism evidence="3 4">
    <name type="scientific">Paracoccus limosus</name>
    <dbReference type="NCBI Taxonomy" id="913252"/>
    <lineage>
        <taxon>Bacteria</taxon>
        <taxon>Pseudomonadati</taxon>
        <taxon>Pseudomonadota</taxon>
        <taxon>Alphaproteobacteria</taxon>
        <taxon>Rhodobacterales</taxon>
        <taxon>Paracoccaceae</taxon>
        <taxon>Paracoccus</taxon>
    </lineage>
</organism>
<comment type="caution">
    <text evidence="3">The sequence shown here is derived from an EMBL/GenBank/DDBJ whole genome shotgun (WGS) entry which is preliminary data.</text>
</comment>
<dbReference type="AlphaFoldDB" id="A0A844H451"/>
<dbReference type="OrthoDB" id="7856745at2"/>
<reference evidence="3 4" key="1">
    <citation type="submission" date="2019-11" db="EMBL/GenBank/DDBJ databases">
        <authorList>
            <person name="Dong K."/>
        </authorList>
    </citation>
    <scope>NUCLEOTIDE SEQUENCE [LARGE SCALE GENOMIC DNA]</scope>
    <source>
        <strain evidence="3 4">JCM 17370</strain>
    </source>
</reference>